<accession>A0AAN6MB39</accession>
<dbReference type="Pfam" id="PF00085">
    <property type="entry name" value="Thioredoxin"/>
    <property type="match status" value="1"/>
</dbReference>
<evidence type="ECO:0000313" key="6">
    <source>
        <dbReference type="Proteomes" id="UP001303889"/>
    </source>
</evidence>
<dbReference type="PRINTS" id="PR00421">
    <property type="entry name" value="THIOREDOXIN"/>
</dbReference>
<keyword evidence="6" id="KW-1185">Reference proteome</keyword>
<feature type="chain" id="PRO_5043045084" evidence="3">
    <location>
        <begin position="23"/>
        <end position="191"/>
    </location>
</feature>
<feature type="domain" description="Thioredoxin" evidence="4">
    <location>
        <begin position="25"/>
        <end position="163"/>
    </location>
</feature>
<gene>
    <name evidence="5" type="ORF">C8A05DRAFT_38716</name>
</gene>
<reference evidence="5" key="1">
    <citation type="journal article" date="2023" name="Mol. Phylogenet. Evol.">
        <title>Genome-scale phylogeny and comparative genomics of the fungal order Sordariales.</title>
        <authorList>
            <person name="Hensen N."/>
            <person name="Bonometti L."/>
            <person name="Westerberg I."/>
            <person name="Brannstrom I.O."/>
            <person name="Guillou S."/>
            <person name="Cros-Aarteil S."/>
            <person name="Calhoun S."/>
            <person name="Haridas S."/>
            <person name="Kuo A."/>
            <person name="Mondo S."/>
            <person name="Pangilinan J."/>
            <person name="Riley R."/>
            <person name="LaButti K."/>
            <person name="Andreopoulos B."/>
            <person name="Lipzen A."/>
            <person name="Chen C."/>
            <person name="Yan M."/>
            <person name="Daum C."/>
            <person name="Ng V."/>
            <person name="Clum A."/>
            <person name="Steindorff A."/>
            <person name="Ohm R.A."/>
            <person name="Martin F."/>
            <person name="Silar P."/>
            <person name="Natvig D.O."/>
            <person name="Lalanne C."/>
            <person name="Gautier V."/>
            <person name="Ament-Velasquez S.L."/>
            <person name="Kruys A."/>
            <person name="Hutchinson M.I."/>
            <person name="Powell A.J."/>
            <person name="Barry K."/>
            <person name="Miller A.N."/>
            <person name="Grigoriev I.V."/>
            <person name="Debuchy R."/>
            <person name="Gladieux P."/>
            <person name="Hiltunen Thoren M."/>
            <person name="Johannesson H."/>
        </authorList>
    </citation>
    <scope>NUCLEOTIDE SEQUENCE</scope>
    <source>
        <strain evidence="5">CBS 103.79</strain>
    </source>
</reference>
<proteinExistence type="inferred from homology"/>
<protein>
    <submittedName>
        <fullName evidence="5">Thioredoxin</fullName>
    </submittedName>
</protein>
<evidence type="ECO:0000256" key="2">
    <source>
        <dbReference type="ARBA" id="ARBA00023157"/>
    </source>
</evidence>
<evidence type="ECO:0000259" key="4">
    <source>
        <dbReference type="PROSITE" id="PS51352"/>
    </source>
</evidence>
<dbReference type="PROSITE" id="PS51352">
    <property type="entry name" value="THIOREDOXIN_2"/>
    <property type="match status" value="1"/>
</dbReference>
<dbReference type="Gene3D" id="3.40.30.10">
    <property type="entry name" value="Glutaredoxin"/>
    <property type="match status" value="1"/>
</dbReference>
<name>A0AAN6MB39_9PEZI</name>
<dbReference type="InterPro" id="IPR013766">
    <property type="entry name" value="Thioredoxin_domain"/>
</dbReference>
<keyword evidence="3" id="KW-0732">Signal</keyword>
<dbReference type="PROSITE" id="PS00194">
    <property type="entry name" value="THIOREDOXIN_1"/>
    <property type="match status" value="1"/>
</dbReference>
<dbReference type="AlphaFoldDB" id="A0AAN6MB39"/>
<dbReference type="InterPro" id="IPR017937">
    <property type="entry name" value="Thioredoxin_CS"/>
</dbReference>
<dbReference type="Proteomes" id="UP001303889">
    <property type="component" value="Unassembled WGS sequence"/>
</dbReference>
<comment type="caution">
    <text evidence="5">The sequence shown here is derived from an EMBL/GenBank/DDBJ whole genome shotgun (WGS) entry which is preliminary data.</text>
</comment>
<reference evidence="5" key="2">
    <citation type="submission" date="2023-05" db="EMBL/GenBank/DDBJ databases">
        <authorList>
            <consortium name="Lawrence Berkeley National Laboratory"/>
            <person name="Steindorff A."/>
            <person name="Hensen N."/>
            <person name="Bonometti L."/>
            <person name="Westerberg I."/>
            <person name="Brannstrom I.O."/>
            <person name="Guillou S."/>
            <person name="Cros-Aarteil S."/>
            <person name="Calhoun S."/>
            <person name="Haridas S."/>
            <person name="Kuo A."/>
            <person name="Mondo S."/>
            <person name="Pangilinan J."/>
            <person name="Riley R."/>
            <person name="Labutti K."/>
            <person name="Andreopoulos B."/>
            <person name="Lipzen A."/>
            <person name="Chen C."/>
            <person name="Yanf M."/>
            <person name="Daum C."/>
            <person name="Ng V."/>
            <person name="Clum A."/>
            <person name="Ohm R."/>
            <person name="Martin F."/>
            <person name="Silar P."/>
            <person name="Natvig D."/>
            <person name="Lalanne C."/>
            <person name="Gautier V."/>
            <person name="Ament-Velasquez S.L."/>
            <person name="Kruys A."/>
            <person name="Hutchinson M.I."/>
            <person name="Powell A.J."/>
            <person name="Barry K."/>
            <person name="Miller A.N."/>
            <person name="Grigoriev I.V."/>
            <person name="Debuchy R."/>
            <person name="Gladieux P."/>
            <person name="Thoren M.H."/>
            <person name="Johannesson H."/>
        </authorList>
    </citation>
    <scope>NUCLEOTIDE SEQUENCE</scope>
    <source>
        <strain evidence="5">CBS 103.79</strain>
    </source>
</reference>
<evidence type="ECO:0000256" key="1">
    <source>
        <dbReference type="ARBA" id="ARBA00008987"/>
    </source>
</evidence>
<dbReference type="CDD" id="cd02947">
    <property type="entry name" value="TRX_family"/>
    <property type="match status" value="1"/>
</dbReference>
<dbReference type="SUPFAM" id="SSF52833">
    <property type="entry name" value="Thioredoxin-like"/>
    <property type="match status" value="1"/>
</dbReference>
<dbReference type="PANTHER" id="PTHR46115">
    <property type="entry name" value="THIOREDOXIN-LIKE PROTEIN 1"/>
    <property type="match status" value="1"/>
</dbReference>
<dbReference type="EMBL" id="MU856087">
    <property type="protein sequence ID" value="KAK3897712.1"/>
    <property type="molecule type" value="Genomic_DNA"/>
</dbReference>
<comment type="similarity">
    <text evidence="1">Belongs to the thioredoxin family.</text>
</comment>
<organism evidence="5 6">
    <name type="scientific">Staphylotrichum tortipilum</name>
    <dbReference type="NCBI Taxonomy" id="2831512"/>
    <lineage>
        <taxon>Eukaryota</taxon>
        <taxon>Fungi</taxon>
        <taxon>Dikarya</taxon>
        <taxon>Ascomycota</taxon>
        <taxon>Pezizomycotina</taxon>
        <taxon>Sordariomycetes</taxon>
        <taxon>Sordariomycetidae</taxon>
        <taxon>Sordariales</taxon>
        <taxon>Chaetomiaceae</taxon>
        <taxon>Staphylotrichum</taxon>
    </lineage>
</organism>
<sequence length="191" mass="20348">MDKISYFWIALAIFLIIRKFFSERNPIPETSPKVHKITTPAELDTLLSSTRLVLVDFYADWCPPCRAIAPIFSALADGHAAPGKLAFAKVNVDHIDTAVSGKYGVTAMPTFVVFRDGQPGGVAVEGLKIRGRSSVLVGEGGKVERIKGADQEALVAVVRALVEEGGDGAPADRDAMVGLVKALAEEGKKGE</sequence>
<dbReference type="InterPro" id="IPR036249">
    <property type="entry name" value="Thioredoxin-like_sf"/>
</dbReference>
<evidence type="ECO:0000256" key="3">
    <source>
        <dbReference type="SAM" id="SignalP"/>
    </source>
</evidence>
<evidence type="ECO:0000313" key="5">
    <source>
        <dbReference type="EMBL" id="KAK3897712.1"/>
    </source>
</evidence>
<feature type="signal peptide" evidence="3">
    <location>
        <begin position="1"/>
        <end position="22"/>
    </location>
</feature>
<keyword evidence="2" id="KW-1015">Disulfide bond</keyword>